<evidence type="ECO:0000313" key="16">
    <source>
        <dbReference type="Proteomes" id="UP001286313"/>
    </source>
</evidence>
<keyword evidence="2" id="KW-0813">Transport</keyword>
<comment type="subcellular location">
    <subcellularLocation>
        <location evidence="1">Endomembrane system</location>
        <topology evidence="1">Multi-pass membrane protein</topology>
    </subcellularLocation>
</comment>
<dbReference type="GO" id="GO:0016020">
    <property type="term" value="C:membrane"/>
    <property type="evidence" value="ECO:0007669"/>
    <property type="project" value="InterPro"/>
</dbReference>
<dbReference type="InterPro" id="IPR026082">
    <property type="entry name" value="ABCA"/>
</dbReference>
<evidence type="ECO:0000256" key="2">
    <source>
        <dbReference type="ARBA" id="ARBA00022448"/>
    </source>
</evidence>
<dbReference type="PROSITE" id="PS00211">
    <property type="entry name" value="ABC_TRANSPORTER_1"/>
    <property type="match status" value="1"/>
</dbReference>
<name>A0AAE1FNK3_PETCI</name>
<dbReference type="CDD" id="cd03263">
    <property type="entry name" value="ABC_subfamily_A"/>
    <property type="match status" value="2"/>
</dbReference>
<evidence type="ECO:0000256" key="1">
    <source>
        <dbReference type="ARBA" id="ARBA00004127"/>
    </source>
</evidence>
<proteinExistence type="predicted"/>
<feature type="region of interest" description="Disordered" evidence="12">
    <location>
        <begin position="118"/>
        <end position="157"/>
    </location>
</feature>
<dbReference type="PANTHER" id="PTHR19229">
    <property type="entry name" value="ATP-BINDING CASSETTE TRANSPORTER SUBFAMILY A ABCA"/>
    <property type="match status" value="1"/>
</dbReference>
<dbReference type="PROSITE" id="PS50893">
    <property type="entry name" value="ABC_TRANSPORTER_2"/>
    <property type="match status" value="2"/>
</dbReference>
<dbReference type="FunFam" id="3.40.50.300:FF:000327">
    <property type="entry name" value="ATP-binding cassette sub-family A member 3"/>
    <property type="match status" value="1"/>
</dbReference>
<evidence type="ECO:0000259" key="14">
    <source>
        <dbReference type="PROSITE" id="PS50893"/>
    </source>
</evidence>
<feature type="transmembrane region" description="Helical" evidence="13">
    <location>
        <begin position="400"/>
        <end position="422"/>
    </location>
</feature>
<keyword evidence="3 13" id="KW-0812">Transmembrane</keyword>
<keyword evidence="6" id="KW-0067">ATP-binding</keyword>
<dbReference type="InterPro" id="IPR013525">
    <property type="entry name" value="ABC2_TM"/>
</dbReference>
<feature type="transmembrane region" description="Helical" evidence="13">
    <location>
        <begin position="442"/>
        <end position="464"/>
    </location>
</feature>
<dbReference type="GO" id="GO:0005319">
    <property type="term" value="F:lipid transporter activity"/>
    <property type="evidence" value="ECO:0007669"/>
    <property type="project" value="TreeGrafter"/>
</dbReference>
<dbReference type="Pfam" id="PF12698">
    <property type="entry name" value="ABC2_membrane_3"/>
    <property type="match status" value="2"/>
</dbReference>
<gene>
    <name evidence="15" type="ORF">Pcinc_017787</name>
</gene>
<dbReference type="Gene3D" id="3.40.50.300">
    <property type="entry name" value="P-loop containing nucleotide triphosphate hydrolases"/>
    <property type="match status" value="2"/>
</dbReference>
<feature type="transmembrane region" description="Helical" evidence="13">
    <location>
        <begin position="501"/>
        <end position="522"/>
    </location>
</feature>
<dbReference type="InterPro" id="IPR003593">
    <property type="entry name" value="AAA+_ATPase"/>
</dbReference>
<feature type="transmembrane region" description="Helical" evidence="13">
    <location>
        <begin position="1330"/>
        <end position="1351"/>
    </location>
</feature>
<feature type="transmembrane region" description="Helical" evidence="13">
    <location>
        <begin position="543"/>
        <end position="567"/>
    </location>
</feature>
<dbReference type="GO" id="GO:0012505">
    <property type="term" value="C:endomembrane system"/>
    <property type="evidence" value="ECO:0007669"/>
    <property type="project" value="UniProtKB-SubCell"/>
</dbReference>
<protein>
    <recommendedName>
        <fullName evidence="14">ABC transporter domain-containing protein</fullName>
    </recommendedName>
</protein>
<comment type="caution">
    <text evidence="15">The sequence shown here is derived from an EMBL/GenBank/DDBJ whole genome shotgun (WGS) entry which is preliminary data.</text>
</comment>
<keyword evidence="4" id="KW-0677">Repeat</keyword>
<evidence type="ECO:0000256" key="8">
    <source>
        <dbReference type="ARBA" id="ARBA00023055"/>
    </source>
</evidence>
<dbReference type="InterPro" id="IPR003439">
    <property type="entry name" value="ABC_transporter-like_ATP-bd"/>
</dbReference>
<evidence type="ECO:0000256" key="4">
    <source>
        <dbReference type="ARBA" id="ARBA00022737"/>
    </source>
</evidence>
<dbReference type="Proteomes" id="UP001286313">
    <property type="component" value="Unassembled WGS sequence"/>
</dbReference>
<evidence type="ECO:0000256" key="6">
    <source>
        <dbReference type="ARBA" id="ARBA00022840"/>
    </source>
</evidence>
<dbReference type="GO" id="GO:0005737">
    <property type="term" value="C:cytoplasm"/>
    <property type="evidence" value="ECO:0007669"/>
    <property type="project" value="UniProtKB-ARBA"/>
</dbReference>
<keyword evidence="16" id="KW-1185">Reference proteome</keyword>
<evidence type="ECO:0000256" key="7">
    <source>
        <dbReference type="ARBA" id="ARBA00022989"/>
    </source>
</evidence>
<keyword evidence="9 13" id="KW-0472">Membrane</keyword>
<dbReference type="SUPFAM" id="SSF52540">
    <property type="entry name" value="P-loop containing nucleoside triphosphate hydrolases"/>
    <property type="match status" value="2"/>
</dbReference>
<dbReference type="InterPro" id="IPR056264">
    <property type="entry name" value="R2_ABCA1-4-like"/>
</dbReference>
<dbReference type="GO" id="GO:0005524">
    <property type="term" value="F:ATP binding"/>
    <property type="evidence" value="ECO:0007669"/>
    <property type="project" value="UniProtKB-KW"/>
</dbReference>
<feature type="transmembrane region" description="Helical" evidence="13">
    <location>
        <begin position="1296"/>
        <end position="1318"/>
    </location>
</feature>
<dbReference type="InterPro" id="IPR027417">
    <property type="entry name" value="P-loop_NTPase"/>
</dbReference>
<feature type="transmembrane region" description="Helical" evidence="13">
    <location>
        <begin position="471"/>
        <end position="489"/>
    </location>
</feature>
<evidence type="ECO:0000256" key="3">
    <source>
        <dbReference type="ARBA" id="ARBA00022692"/>
    </source>
</evidence>
<evidence type="ECO:0000313" key="15">
    <source>
        <dbReference type="EMBL" id="KAK3877500.1"/>
    </source>
</evidence>
<dbReference type="PANTHER" id="PTHR19229:SF250">
    <property type="entry name" value="ABC TRANSPORTER DOMAIN-CONTAINING PROTEIN-RELATED"/>
    <property type="match status" value="1"/>
</dbReference>
<dbReference type="InterPro" id="IPR017871">
    <property type="entry name" value="ABC_transporter-like_CS"/>
</dbReference>
<keyword evidence="8" id="KW-0445">Lipid transport</keyword>
<organism evidence="15 16">
    <name type="scientific">Petrolisthes cinctipes</name>
    <name type="common">Flat porcelain crab</name>
    <dbReference type="NCBI Taxonomy" id="88211"/>
    <lineage>
        <taxon>Eukaryota</taxon>
        <taxon>Metazoa</taxon>
        <taxon>Ecdysozoa</taxon>
        <taxon>Arthropoda</taxon>
        <taxon>Crustacea</taxon>
        <taxon>Multicrustacea</taxon>
        <taxon>Malacostraca</taxon>
        <taxon>Eumalacostraca</taxon>
        <taxon>Eucarida</taxon>
        <taxon>Decapoda</taxon>
        <taxon>Pleocyemata</taxon>
        <taxon>Anomura</taxon>
        <taxon>Galatheoidea</taxon>
        <taxon>Porcellanidae</taxon>
        <taxon>Petrolisthes</taxon>
    </lineage>
</organism>
<feature type="transmembrane region" description="Helical" evidence="13">
    <location>
        <begin position="1249"/>
        <end position="1269"/>
    </location>
</feature>
<dbReference type="SMART" id="SM00382">
    <property type="entry name" value="AAA"/>
    <property type="match status" value="2"/>
</dbReference>
<feature type="domain" description="ABC transporter" evidence="14">
    <location>
        <begin position="624"/>
        <end position="855"/>
    </location>
</feature>
<evidence type="ECO:0000256" key="13">
    <source>
        <dbReference type="SAM" id="Phobius"/>
    </source>
</evidence>
<evidence type="ECO:0000256" key="9">
    <source>
        <dbReference type="ARBA" id="ARBA00023136"/>
    </source>
</evidence>
<feature type="transmembrane region" description="Helical" evidence="13">
    <location>
        <begin position="1363"/>
        <end position="1381"/>
    </location>
</feature>
<sequence>MFVVVLVGNIPNTRKGWIGKRRMSDGVGNFRKFWLLLWKNWILQKRKKIQTILEVLVPVVFCALLVVIRDLAPYAVFSEPTHYQPFSVSSLPANLTPDGGGSFFEDYVVGAIKGEDSSSRGRRWTQYPVDDSPQHLSHTIDSVNPLSPPPHTRMSPKHRKKRFLGISFTGDSGGLWPLAYSPNNTAIRELMTIVADNLWVDESNYGFATEGELVDRLTTFSKEENKEIVEDILGAVVFTNDFPKENELPEKLSYKIRLKGSQRSKKQRNLLSPPRQWFTEIFYPRFQVPGPRERNDNYGGIPGYHDEGFLAIQHAVDMAVAQYISGVDPRTYYALELQRMPYPPYIDDTYLVALQAWLPFVLLVSYIYPAINIVKGVVYEKEKKLKESMKMMGLQNWLHWSAWFIKSFMFLATTTSLITILLCIHWQGSGSLAVLSESDPSLVLVFLLLYTICAISFCFFLSTLFSKANSAAAVTGLVWFFIYVPYMILRPRYSSLSQTSKLLLCLLPNTAMSLGCQLISMFEGIGLGIQWKLLLKGVSPDDSFTFGHIFGMLLIDTIIFSLLTWYIEAVWPGDFGVPQPWYFPFLASYWVGGQAVKQDAGTVIPPIQDSDFFEDDPKGLQAGVQVQGLTKVFPRGKKVAVNRLHLNMYDGQITVLLGHNGAGKTTTMSMLTGLFPPSSGTALVGGYDIVKQMNEVRRSLGLCPQHDVLFDELTVAEHIIFFSKLKGMTAKKAEEEITKMVEKLNLEDKRDAMSKTLSGGMKRKLSVGIALCGGSRVVFLDEPTSGMDPGARRLVWDLLQKERIGRTLLLTTHFMEEADLLGDRIAIMANGVVQCCGSSLFLKRKYGAGYRLIIVKERGCDVEEISKEVSSHIPDAELDQNVGAELSYVLPNADVGRFEPLFNHLEENKETLKISSYGASQTTMDEVFLRVGEGIDPEISEHLHKVIPAGPRNGMVKGLKNGEVRQGNGQVGLENGLLLNMNHDTIEEIEMEATPQDRGTRGGTWYSAATQRVTLVLENAKKLASNTLQTPHPRRTPLKKNTGCILLLQQFRAMLVKKILYTYRNMFLTLAQNIIPVAFLILALIVVQTLPGVNDVPPQHHITMNHFDGTVTALQEVKGNNYSNALKQALVGDFNQRNKLLEVDGDTNFTTFIMDEANRDLPSFNQHWMVGLQLLGVPTIGQEGADILAFFNNQPFHSPPLALSVADQAIVRAVTANPNITLATSNHPLPRTDLEMLTQDQRQSLGFQIGFNLAFGMSFLAASFVIFVIQERSTKAKHLQFVSGVNLWTYWTASAIWDYLLFLLPCCLCLLCLAAFGMEGLSEWDQLGRIMLIFMFYAWASLPLMYLFSFFFSIPSGGFTKMIIINIITGMATVITVTILRIPDLELGHIADLLDWVFLLFPSYAMANAITDVYRNYQVLKICSKDIVSVICIFGFLPNPCCRESGKCGAFGCVLWTEEYIGWEKLGIGRMLVFMGVEGVASYVILALVELKVFVQLGYAASWIWRRVSSRNDVEGVSPDGEGEDEDVREEKMRVLNTEQDILQQSDKLIFRNLYKTYDKGLIAVDHLNLGVPLGECFGLLGINGAGKTTTFKMLTGDIQMTSGDAYVNGASVRTQLKKVRQQIGYCPQFDALHDHMTGREVLRMFARLRGVPERMIDSMIRSVAEELLITQHLDNLFGNYSGGNKRKLSTGVALVGDPPLLLLDEPSSGMDPVARRLLWDVLTAARDAGRSIILTSHSMEECEALCTRLAIMVNGRFCCLGSPQHLKSKFSQGYSIIIRVKMSQDEVDRDRGVDQLDTEMPPEMKQIQDFMNITFPGHHVREKQWGRLEYFVEASGVTWGGVFGTLDRSKHILPIEDYSVTQTTLERVFLTFARGQRPEEEKR</sequence>
<evidence type="ECO:0000256" key="12">
    <source>
        <dbReference type="SAM" id="MobiDB-lite"/>
    </source>
</evidence>
<feature type="transmembrane region" description="Helical" evidence="13">
    <location>
        <begin position="356"/>
        <end position="379"/>
    </location>
</feature>
<dbReference type="Pfam" id="PF00005">
    <property type="entry name" value="ABC_tran"/>
    <property type="match status" value="2"/>
</dbReference>
<evidence type="ECO:0000256" key="11">
    <source>
        <dbReference type="ARBA" id="ARBA00050894"/>
    </source>
</evidence>
<feature type="domain" description="ABC transporter" evidence="14">
    <location>
        <begin position="1549"/>
        <end position="1780"/>
    </location>
</feature>
<keyword evidence="5" id="KW-0547">Nucleotide-binding</keyword>
<evidence type="ECO:0000256" key="10">
    <source>
        <dbReference type="ARBA" id="ARBA00023180"/>
    </source>
</evidence>
<accession>A0AAE1FNK3</accession>
<comment type="catalytic activity">
    <reaction evidence="11">
        <text>cholesterol(in) + ATP + H2O = cholesterol(out) + ADP + phosphate + H(+)</text>
        <dbReference type="Rhea" id="RHEA:39051"/>
        <dbReference type="ChEBI" id="CHEBI:15377"/>
        <dbReference type="ChEBI" id="CHEBI:15378"/>
        <dbReference type="ChEBI" id="CHEBI:16113"/>
        <dbReference type="ChEBI" id="CHEBI:30616"/>
        <dbReference type="ChEBI" id="CHEBI:43474"/>
        <dbReference type="ChEBI" id="CHEBI:456216"/>
    </reaction>
    <physiologicalReaction direction="left-to-right" evidence="11">
        <dbReference type="Rhea" id="RHEA:39052"/>
    </physiologicalReaction>
</comment>
<reference evidence="15" key="1">
    <citation type="submission" date="2023-10" db="EMBL/GenBank/DDBJ databases">
        <title>Genome assemblies of two species of porcelain crab, Petrolisthes cinctipes and Petrolisthes manimaculis (Anomura: Porcellanidae).</title>
        <authorList>
            <person name="Angst P."/>
        </authorList>
    </citation>
    <scope>NUCLEOTIDE SEQUENCE</scope>
    <source>
        <strain evidence="15">PB745_01</strain>
        <tissue evidence="15">Gill</tissue>
    </source>
</reference>
<evidence type="ECO:0000256" key="5">
    <source>
        <dbReference type="ARBA" id="ARBA00022741"/>
    </source>
</evidence>
<dbReference type="GO" id="GO:0016887">
    <property type="term" value="F:ATP hydrolysis activity"/>
    <property type="evidence" value="ECO:0007669"/>
    <property type="project" value="InterPro"/>
</dbReference>
<feature type="compositionally biased region" description="Polar residues" evidence="12">
    <location>
        <begin position="134"/>
        <end position="145"/>
    </location>
</feature>
<keyword evidence="10" id="KW-0325">Glycoprotein</keyword>
<dbReference type="FunFam" id="3.40.50.300:FF:000465">
    <property type="entry name" value="ATP-binding cassette, sub-family A (ABC1), member 3"/>
    <property type="match status" value="1"/>
</dbReference>
<dbReference type="Pfam" id="PF23321">
    <property type="entry name" value="R1_ABCA1"/>
    <property type="match status" value="2"/>
</dbReference>
<dbReference type="GO" id="GO:0140359">
    <property type="term" value="F:ABC-type transporter activity"/>
    <property type="evidence" value="ECO:0007669"/>
    <property type="project" value="InterPro"/>
</dbReference>
<dbReference type="EMBL" id="JAWQEG010001669">
    <property type="protein sequence ID" value="KAK3877500.1"/>
    <property type="molecule type" value="Genomic_DNA"/>
</dbReference>
<keyword evidence="7 13" id="KW-1133">Transmembrane helix</keyword>